<gene>
    <name evidence="2" type="ORF">SAMN05216193_10351</name>
</gene>
<sequence>MKEPSLDQLRELPLPAPPSWLPQTWGWAALGGLLALAALAWAGLAWHRWQRDRYRREALAQLAALQQAFAVDPQALRELPGLLKRAALSIAPREEVATLRGDRWQAFLQQRCATPLPEDFAARLARLAYAPDAQLPQQDAGELFAIARQWLETHHVAA</sequence>
<dbReference type="OrthoDB" id="5406089at2"/>
<evidence type="ECO:0000313" key="3">
    <source>
        <dbReference type="Proteomes" id="UP000242957"/>
    </source>
</evidence>
<evidence type="ECO:0000256" key="1">
    <source>
        <dbReference type="SAM" id="Phobius"/>
    </source>
</evidence>
<organism evidence="2 3">
    <name type="scientific">Pseudomonas jinjuensis</name>
    <dbReference type="NCBI Taxonomy" id="198616"/>
    <lineage>
        <taxon>Bacteria</taxon>
        <taxon>Pseudomonadati</taxon>
        <taxon>Pseudomonadota</taxon>
        <taxon>Gammaproteobacteria</taxon>
        <taxon>Pseudomonadales</taxon>
        <taxon>Pseudomonadaceae</taxon>
        <taxon>Pseudomonas</taxon>
    </lineage>
</organism>
<evidence type="ECO:0008006" key="4">
    <source>
        <dbReference type="Google" id="ProtNLM"/>
    </source>
</evidence>
<keyword evidence="1" id="KW-1133">Transmembrane helix</keyword>
<feature type="transmembrane region" description="Helical" evidence="1">
    <location>
        <begin position="25"/>
        <end position="46"/>
    </location>
</feature>
<protein>
    <recommendedName>
        <fullName evidence="4">DUF4381 domain-containing protein</fullName>
    </recommendedName>
</protein>
<reference evidence="3" key="1">
    <citation type="submission" date="2016-10" db="EMBL/GenBank/DDBJ databases">
        <authorList>
            <person name="Varghese N."/>
            <person name="Submissions S."/>
        </authorList>
    </citation>
    <scope>NUCLEOTIDE SEQUENCE [LARGE SCALE GENOMIC DNA]</scope>
    <source>
        <strain evidence="3">JCM 21621</strain>
    </source>
</reference>
<accession>A0A1H0BFL1</accession>
<evidence type="ECO:0000313" key="2">
    <source>
        <dbReference type="EMBL" id="SDN44396.1"/>
    </source>
</evidence>
<proteinExistence type="predicted"/>
<keyword evidence="1" id="KW-0472">Membrane</keyword>
<keyword evidence="3" id="KW-1185">Reference proteome</keyword>
<dbReference type="RefSeq" id="WP_084313881.1">
    <property type="nucleotide sequence ID" value="NZ_FNIJ01000003.1"/>
</dbReference>
<dbReference type="EMBL" id="FNIJ01000003">
    <property type="protein sequence ID" value="SDN44396.1"/>
    <property type="molecule type" value="Genomic_DNA"/>
</dbReference>
<keyword evidence="1" id="KW-0812">Transmembrane</keyword>
<dbReference type="InterPro" id="IPR025489">
    <property type="entry name" value="DUF4381"/>
</dbReference>
<dbReference type="AlphaFoldDB" id="A0A1H0BFL1"/>
<dbReference type="Pfam" id="PF14316">
    <property type="entry name" value="DUF4381"/>
    <property type="match status" value="1"/>
</dbReference>
<dbReference type="Proteomes" id="UP000242957">
    <property type="component" value="Unassembled WGS sequence"/>
</dbReference>
<name>A0A1H0BFL1_9PSED</name>
<dbReference type="STRING" id="198616.SAMN05216193_10351"/>